<dbReference type="GO" id="GO:0005737">
    <property type="term" value="C:cytoplasm"/>
    <property type="evidence" value="ECO:0007669"/>
    <property type="project" value="TreeGrafter"/>
</dbReference>
<dbReference type="InterPro" id="IPR016181">
    <property type="entry name" value="Acyl_CoA_acyltransferase"/>
</dbReference>
<proteinExistence type="predicted"/>
<dbReference type="InterPro" id="IPR000182">
    <property type="entry name" value="GNAT_dom"/>
</dbReference>
<dbReference type="Pfam" id="PF13302">
    <property type="entry name" value="Acetyltransf_3"/>
    <property type="match status" value="1"/>
</dbReference>
<gene>
    <name evidence="2" type="ORF">BBAD15_g10096</name>
</gene>
<dbReference type="STRING" id="1245745.A0A0A2VEC1"/>
<dbReference type="InterPro" id="IPR051908">
    <property type="entry name" value="Ribosomal_N-acetyltransferase"/>
</dbReference>
<evidence type="ECO:0000313" key="2">
    <source>
        <dbReference type="EMBL" id="KGQ04652.1"/>
    </source>
</evidence>
<dbReference type="GO" id="GO:0008999">
    <property type="term" value="F:protein-N-terminal-alanine acetyltransferase activity"/>
    <property type="evidence" value="ECO:0007669"/>
    <property type="project" value="TreeGrafter"/>
</dbReference>
<dbReference type="AlphaFoldDB" id="A0A0A2VEC1"/>
<evidence type="ECO:0000259" key="1">
    <source>
        <dbReference type="PROSITE" id="PS51186"/>
    </source>
</evidence>
<feature type="domain" description="N-acetyltransferase" evidence="1">
    <location>
        <begin position="29"/>
        <end position="191"/>
    </location>
</feature>
<dbReference type="EMBL" id="ANFO01001033">
    <property type="protein sequence ID" value="KGQ04652.1"/>
    <property type="molecule type" value="Genomic_DNA"/>
</dbReference>
<dbReference type="HOGENOM" id="CLU_013985_3_0_1"/>
<dbReference type="eggNOG" id="ENOG502SC5M">
    <property type="taxonomic scope" value="Eukaryota"/>
</dbReference>
<keyword evidence="2" id="KW-0808">Transferase</keyword>
<dbReference type="SUPFAM" id="SSF55729">
    <property type="entry name" value="Acyl-CoA N-acyltransferases (Nat)"/>
    <property type="match status" value="1"/>
</dbReference>
<protein>
    <submittedName>
        <fullName evidence="2">Putative ribosomal N-acetyltransferase YdaF</fullName>
    </submittedName>
</protein>
<name>A0A0A2VEC1_BEABA</name>
<dbReference type="Gene3D" id="3.40.630.30">
    <property type="match status" value="1"/>
</dbReference>
<dbReference type="Proteomes" id="UP000030106">
    <property type="component" value="Unassembled WGS sequence"/>
</dbReference>
<dbReference type="PANTHER" id="PTHR43441:SF3">
    <property type="entry name" value="ACETYLTRANSFERASE"/>
    <property type="match status" value="1"/>
</dbReference>
<reference evidence="2 3" key="1">
    <citation type="submission" date="2012-10" db="EMBL/GenBank/DDBJ databases">
        <title>Genome sequencing and analysis of entomopathogenic fungi Beauveria bassiana D1-5.</title>
        <authorList>
            <person name="Li Q."/>
            <person name="Wang L."/>
            <person name="Zhang Z."/>
            <person name="Wang Q."/>
            <person name="Ren J."/>
            <person name="Wang M."/>
            <person name="Xu W."/>
            <person name="Wang J."/>
            <person name="Lu Y."/>
            <person name="Du Q."/>
            <person name="Sun Z."/>
        </authorList>
    </citation>
    <scope>NUCLEOTIDE SEQUENCE [LARGE SCALE GENOMIC DNA]</scope>
    <source>
        <strain evidence="2 3">D1-5</strain>
    </source>
</reference>
<comment type="caution">
    <text evidence="2">The sequence shown here is derived from an EMBL/GenBank/DDBJ whole genome shotgun (WGS) entry which is preliminary data.</text>
</comment>
<organism evidence="2 3">
    <name type="scientific">Beauveria bassiana D1-5</name>
    <dbReference type="NCBI Taxonomy" id="1245745"/>
    <lineage>
        <taxon>Eukaryota</taxon>
        <taxon>Fungi</taxon>
        <taxon>Dikarya</taxon>
        <taxon>Ascomycota</taxon>
        <taxon>Pezizomycotina</taxon>
        <taxon>Sordariomycetes</taxon>
        <taxon>Hypocreomycetidae</taxon>
        <taxon>Hypocreales</taxon>
        <taxon>Cordycipitaceae</taxon>
        <taxon>Beauveria</taxon>
    </lineage>
</organism>
<evidence type="ECO:0000313" key="3">
    <source>
        <dbReference type="Proteomes" id="UP000030106"/>
    </source>
</evidence>
<dbReference type="OrthoDB" id="630895at2759"/>
<accession>A0A0A2VEC1</accession>
<dbReference type="PANTHER" id="PTHR43441">
    <property type="entry name" value="RIBOSOMAL-PROTEIN-SERINE ACETYLTRANSFERASE"/>
    <property type="match status" value="1"/>
</dbReference>
<sequence length="193" mass="21445">MADSTPSKPKSVLAEQYKVPAEQLHDDEVTLRRWHLSDAQRLFEAAESSLPELKAWMPWAAHGYTLKDAETFLRITTADWDRGADYNYAILVNEQIIGSCGLMNPARGDVGMGMGYWLATPMTGRGLATKAAALLTRAAFDCGAELVQIWHAVSNGKSRAIPERLGYEFLGEFEDLQIAERGAMGLWQKDRLV</sequence>
<dbReference type="GO" id="GO:1990189">
    <property type="term" value="F:protein N-terminal-serine acetyltransferase activity"/>
    <property type="evidence" value="ECO:0007669"/>
    <property type="project" value="TreeGrafter"/>
</dbReference>
<dbReference type="PROSITE" id="PS51186">
    <property type="entry name" value="GNAT"/>
    <property type="match status" value="1"/>
</dbReference>